<protein>
    <submittedName>
        <fullName evidence="4">SDR family oxidoreductase</fullName>
    </submittedName>
</protein>
<accession>A0A6L9UCU5</accession>
<dbReference type="FunFam" id="3.40.50.720:FF:000084">
    <property type="entry name" value="Short-chain dehydrogenase reductase"/>
    <property type="match status" value="1"/>
</dbReference>
<dbReference type="InterPro" id="IPR051122">
    <property type="entry name" value="SDR_DHRS6-like"/>
</dbReference>
<name>A0A6L9UCU5_9HYPH</name>
<gene>
    <name evidence="4" type="ORF">GR212_20820</name>
</gene>
<dbReference type="InterPro" id="IPR002347">
    <property type="entry name" value="SDR_fam"/>
</dbReference>
<dbReference type="CDD" id="cd05233">
    <property type="entry name" value="SDR_c"/>
    <property type="match status" value="1"/>
</dbReference>
<dbReference type="Pfam" id="PF13561">
    <property type="entry name" value="adh_short_C2"/>
    <property type="match status" value="1"/>
</dbReference>
<feature type="domain" description="Ketoreductase" evidence="3">
    <location>
        <begin position="11"/>
        <end position="192"/>
    </location>
</feature>
<dbReference type="RefSeq" id="WP_163988944.1">
    <property type="nucleotide sequence ID" value="NZ_WUEY01000010.1"/>
</dbReference>
<evidence type="ECO:0000259" key="3">
    <source>
        <dbReference type="SMART" id="SM00822"/>
    </source>
</evidence>
<dbReference type="PROSITE" id="PS00061">
    <property type="entry name" value="ADH_SHORT"/>
    <property type="match status" value="1"/>
</dbReference>
<reference evidence="4 5" key="1">
    <citation type="submission" date="2019-12" db="EMBL/GenBank/DDBJ databases">
        <title>Rhizobium genotypes associated with high levels of biological nitrogen fixation by grain legumes in a temperate-maritime cropping system.</title>
        <authorList>
            <person name="Maluk M."/>
            <person name="Francesc Ferrando Molina F."/>
            <person name="Lopez Del Egido L."/>
            <person name="Lafos M."/>
            <person name="Langarica-Fuentes A."/>
            <person name="Gebre Yohannes G."/>
            <person name="Young M.W."/>
            <person name="Martin P."/>
            <person name="Gantlett R."/>
            <person name="Kenicer G."/>
            <person name="Hawes C."/>
            <person name="Begg G.S."/>
            <person name="Quilliam R.S."/>
            <person name="Squire G.R."/>
            <person name="Poole P.S."/>
            <person name="Young P.W."/>
            <person name="Iannetta P.M."/>
            <person name="James E.K."/>
        </authorList>
    </citation>
    <scope>NUCLEOTIDE SEQUENCE [LARGE SCALE GENOMIC DNA]</scope>
    <source>
        <strain evidence="4 5">JHI1118</strain>
    </source>
</reference>
<evidence type="ECO:0000256" key="2">
    <source>
        <dbReference type="ARBA" id="ARBA00023002"/>
    </source>
</evidence>
<comment type="similarity">
    <text evidence="1">Belongs to the short-chain dehydrogenases/reductases (SDR) family.</text>
</comment>
<dbReference type="PANTHER" id="PTHR43477">
    <property type="entry name" value="DIHYDROANTICAPSIN 7-DEHYDROGENASE"/>
    <property type="match status" value="1"/>
</dbReference>
<organism evidence="4 5">
    <name type="scientific">Rhizobium lusitanum</name>
    <dbReference type="NCBI Taxonomy" id="293958"/>
    <lineage>
        <taxon>Bacteria</taxon>
        <taxon>Pseudomonadati</taxon>
        <taxon>Pseudomonadota</taxon>
        <taxon>Alphaproteobacteria</taxon>
        <taxon>Hyphomicrobiales</taxon>
        <taxon>Rhizobiaceae</taxon>
        <taxon>Rhizobium/Agrobacterium group</taxon>
        <taxon>Rhizobium</taxon>
    </lineage>
</organism>
<comment type="caution">
    <text evidence="4">The sequence shown here is derived from an EMBL/GenBank/DDBJ whole genome shotgun (WGS) entry which is preliminary data.</text>
</comment>
<evidence type="ECO:0000313" key="5">
    <source>
        <dbReference type="Proteomes" id="UP000483035"/>
    </source>
</evidence>
<dbReference type="SMART" id="SM00822">
    <property type="entry name" value="PKS_KR"/>
    <property type="match status" value="1"/>
</dbReference>
<dbReference type="InterPro" id="IPR057326">
    <property type="entry name" value="KR_dom"/>
</dbReference>
<keyword evidence="2" id="KW-0560">Oxidoreductase</keyword>
<dbReference type="PRINTS" id="PR00081">
    <property type="entry name" value="GDHRDH"/>
</dbReference>
<dbReference type="InterPro" id="IPR036291">
    <property type="entry name" value="NAD(P)-bd_dom_sf"/>
</dbReference>
<proteinExistence type="inferred from homology"/>
<dbReference type="Gene3D" id="3.40.50.720">
    <property type="entry name" value="NAD(P)-binding Rossmann-like Domain"/>
    <property type="match status" value="1"/>
</dbReference>
<evidence type="ECO:0000313" key="4">
    <source>
        <dbReference type="EMBL" id="NEI72030.1"/>
    </source>
</evidence>
<dbReference type="AlphaFoldDB" id="A0A6L9UCU5"/>
<evidence type="ECO:0000256" key="1">
    <source>
        <dbReference type="ARBA" id="ARBA00006484"/>
    </source>
</evidence>
<dbReference type="Proteomes" id="UP000483035">
    <property type="component" value="Unassembled WGS sequence"/>
</dbReference>
<dbReference type="PANTHER" id="PTHR43477:SF1">
    <property type="entry name" value="DIHYDROANTICAPSIN 7-DEHYDROGENASE"/>
    <property type="match status" value="1"/>
</dbReference>
<dbReference type="GO" id="GO:0016491">
    <property type="term" value="F:oxidoreductase activity"/>
    <property type="evidence" value="ECO:0007669"/>
    <property type="project" value="UniProtKB-KW"/>
</dbReference>
<sequence>MPDTFPSLSNRTIVVIGATSGIGRATALRLAKSGAYVIASGRDPGRLAEVSHDLGSHGESVCMEVGEPANIVSVMGRIAARHGRIHGLVVNAGVSKAPDIDHLDAIAYDRLMNVNVRGAVFAFVHALPLLSDGASVIFVGSVAGRKGQPGDALYAGSKGFIRAFARTLGTSPDIMARRIRVNVVSPGPIDTPLTGAATGNPEIRSHVEAMIPMRRWGEPEEVADAIAFLLSPSSSFTTGAEITVDGGMAHV</sequence>
<dbReference type="InterPro" id="IPR020904">
    <property type="entry name" value="Sc_DH/Rdtase_CS"/>
</dbReference>
<dbReference type="EMBL" id="WUEY01000010">
    <property type="protein sequence ID" value="NEI72030.1"/>
    <property type="molecule type" value="Genomic_DNA"/>
</dbReference>
<dbReference type="SUPFAM" id="SSF51735">
    <property type="entry name" value="NAD(P)-binding Rossmann-fold domains"/>
    <property type="match status" value="1"/>
</dbReference>